<dbReference type="InterPro" id="IPR051531">
    <property type="entry name" value="N-acetyltransferase"/>
</dbReference>
<gene>
    <name evidence="2" type="ORF">Vgi01_22420</name>
</gene>
<dbReference type="Gene3D" id="3.40.630.30">
    <property type="match status" value="1"/>
</dbReference>
<comment type="caution">
    <text evidence="2">The sequence shown here is derived from an EMBL/GenBank/DDBJ whole genome shotgun (WGS) entry which is preliminary data.</text>
</comment>
<evidence type="ECO:0000259" key="1">
    <source>
        <dbReference type="PROSITE" id="PS51186"/>
    </source>
</evidence>
<name>A0ABQ4ICR4_9ACTN</name>
<keyword evidence="3" id="KW-1185">Reference proteome</keyword>
<evidence type="ECO:0000313" key="2">
    <source>
        <dbReference type="EMBL" id="GIJ15558.1"/>
    </source>
</evidence>
<evidence type="ECO:0000313" key="3">
    <source>
        <dbReference type="Proteomes" id="UP000647860"/>
    </source>
</evidence>
<dbReference type="SUPFAM" id="SSF55729">
    <property type="entry name" value="Acyl-CoA N-acyltransferases (Nat)"/>
    <property type="match status" value="1"/>
</dbReference>
<dbReference type="EMBL" id="BOPA01000016">
    <property type="protein sequence ID" value="GIJ15558.1"/>
    <property type="molecule type" value="Genomic_DNA"/>
</dbReference>
<dbReference type="PANTHER" id="PTHR43792">
    <property type="entry name" value="GNAT FAMILY, PUTATIVE (AFU_ORTHOLOGUE AFUA_3G00765)-RELATED-RELATED"/>
    <property type="match status" value="1"/>
</dbReference>
<sequence>MCGGQNARMTQATLRTARLVLVPLADEHLPGEIELDADAQVMRFLGPVRSAEQVREVHRRRLAVAGQAPGLGFWAGLVEGEFVGWWLLEPPQRADQGPVAGQAELGYRLARRWWRRGLASEGARELIRHGFVDLGLGRIFAETMAVNVASRATMAAVGMRYVRTFHQSWSDPLPGAEQGEVEYEITRERWVASAAG</sequence>
<organism evidence="2 3">
    <name type="scientific">Micromonospora gifhornensis</name>
    <dbReference type="NCBI Taxonomy" id="84594"/>
    <lineage>
        <taxon>Bacteria</taxon>
        <taxon>Bacillati</taxon>
        <taxon>Actinomycetota</taxon>
        <taxon>Actinomycetes</taxon>
        <taxon>Micromonosporales</taxon>
        <taxon>Micromonosporaceae</taxon>
        <taxon>Micromonospora</taxon>
    </lineage>
</organism>
<dbReference type="InterPro" id="IPR000182">
    <property type="entry name" value="GNAT_dom"/>
</dbReference>
<dbReference type="Pfam" id="PF13302">
    <property type="entry name" value="Acetyltransf_3"/>
    <property type="match status" value="1"/>
</dbReference>
<dbReference type="Proteomes" id="UP000647860">
    <property type="component" value="Unassembled WGS sequence"/>
</dbReference>
<dbReference type="PANTHER" id="PTHR43792:SF16">
    <property type="entry name" value="N-ACETYLTRANSFERASE DOMAIN-CONTAINING PROTEIN"/>
    <property type="match status" value="1"/>
</dbReference>
<feature type="domain" description="N-acetyltransferase" evidence="1">
    <location>
        <begin position="19"/>
        <end position="188"/>
    </location>
</feature>
<accession>A0ABQ4ICR4</accession>
<reference evidence="2 3" key="1">
    <citation type="submission" date="2021-01" db="EMBL/GenBank/DDBJ databases">
        <title>Whole genome shotgun sequence of Verrucosispora gifhornensis NBRC 16317.</title>
        <authorList>
            <person name="Komaki H."/>
            <person name="Tamura T."/>
        </authorList>
    </citation>
    <scope>NUCLEOTIDE SEQUENCE [LARGE SCALE GENOMIC DNA]</scope>
    <source>
        <strain evidence="2 3">NBRC 16317</strain>
    </source>
</reference>
<protein>
    <recommendedName>
        <fullName evidence="1">N-acetyltransferase domain-containing protein</fullName>
    </recommendedName>
</protein>
<dbReference type="InterPro" id="IPR016181">
    <property type="entry name" value="Acyl_CoA_acyltransferase"/>
</dbReference>
<dbReference type="PROSITE" id="PS51186">
    <property type="entry name" value="GNAT"/>
    <property type="match status" value="1"/>
</dbReference>
<proteinExistence type="predicted"/>